<evidence type="ECO:0000313" key="1">
    <source>
        <dbReference type="EMBL" id="KZS18225.1"/>
    </source>
</evidence>
<organism evidence="1 2">
    <name type="scientific">Daphnia magna</name>
    <dbReference type="NCBI Taxonomy" id="35525"/>
    <lineage>
        <taxon>Eukaryota</taxon>
        <taxon>Metazoa</taxon>
        <taxon>Ecdysozoa</taxon>
        <taxon>Arthropoda</taxon>
        <taxon>Crustacea</taxon>
        <taxon>Branchiopoda</taxon>
        <taxon>Diplostraca</taxon>
        <taxon>Cladocera</taxon>
        <taxon>Anomopoda</taxon>
        <taxon>Daphniidae</taxon>
        <taxon>Daphnia</taxon>
    </lineage>
</organism>
<accession>A0A162NSA3</accession>
<keyword evidence="2" id="KW-1185">Reference proteome</keyword>
<name>A0A162NSA3_9CRUS</name>
<proteinExistence type="predicted"/>
<dbReference type="EMBL" id="LRGB01000547">
    <property type="protein sequence ID" value="KZS18225.1"/>
    <property type="molecule type" value="Genomic_DNA"/>
</dbReference>
<dbReference type="AlphaFoldDB" id="A0A162NSA3"/>
<dbReference type="Proteomes" id="UP000076858">
    <property type="component" value="Unassembled WGS sequence"/>
</dbReference>
<sequence length="83" mass="9915">MHQLDWVIILRVPRSGSPMLAHCIHHGPQLELRLLRIATLIRWWAQPSLKKSVNRYFCNCLLLRWIMCKTKQLFISIPFQVSY</sequence>
<protein>
    <submittedName>
        <fullName evidence="1">Uncharacterized protein</fullName>
    </submittedName>
</protein>
<reference evidence="1 2" key="1">
    <citation type="submission" date="2016-03" db="EMBL/GenBank/DDBJ databases">
        <title>EvidentialGene: Evidence-directed Construction of Genes on Genomes.</title>
        <authorList>
            <person name="Gilbert D.G."/>
            <person name="Choi J.-H."/>
            <person name="Mockaitis K."/>
            <person name="Colbourne J."/>
            <person name="Pfrender M."/>
        </authorList>
    </citation>
    <scope>NUCLEOTIDE SEQUENCE [LARGE SCALE GENOMIC DNA]</scope>
    <source>
        <strain evidence="1 2">Xinb3</strain>
        <tissue evidence="1">Complete organism</tissue>
    </source>
</reference>
<gene>
    <name evidence="1" type="ORF">APZ42_015648</name>
</gene>
<comment type="caution">
    <text evidence="1">The sequence shown here is derived from an EMBL/GenBank/DDBJ whole genome shotgun (WGS) entry which is preliminary data.</text>
</comment>
<evidence type="ECO:0000313" key="2">
    <source>
        <dbReference type="Proteomes" id="UP000076858"/>
    </source>
</evidence>